<reference evidence="11 12" key="1">
    <citation type="submission" date="2018-01" db="EMBL/GenBank/DDBJ databases">
        <title>Comparison of the Chinese Bamboo Partridge and Red Junglefowl genome sequences highlights the importance of demography in genome evolution.</title>
        <authorList>
            <person name="Tiley G.P."/>
            <person name="Kimball R.T."/>
            <person name="Braun E.L."/>
            <person name="Burleigh J.G."/>
        </authorList>
    </citation>
    <scope>NUCLEOTIDE SEQUENCE [LARGE SCALE GENOMIC DNA]</scope>
    <source>
        <strain evidence="11">RTK389</strain>
        <tissue evidence="11">Blood</tissue>
    </source>
</reference>
<dbReference type="GO" id="GO:0035082">
    <property type="term" value="P:axoneme assembly"/>
    <property type="evidence" value="ECO:0007669"/>
    <property type="project" value="InterPro"/>
</dbReference>
<evidence type="ECO:0000256" key="6">
    <source>
        <dbReference type="ARBA" id="ARBA00023212"/>
    </source>
</evidence>
<keyword evidence="12" id="KW-1185">Reference proteome</keyword>
<keyword evidence="2" id="KW-0963">Cytoplasm</keyword>
<evidence type="ECO:0000313" key="11">
    <source>
        <dbReference type="EMBL" id="POI28403.1"/>
    </source>
</evidence>
<evidence type="ECO:0000256" key="8">
    <source>
        <dbReference type="ARBA" id="ARBA00037822"/>
    </source>
</evidence>
<dbReference type="GO" id="GO:0044458">
    <property type="term" value="P:motile cilium assembly"/>
    <property type="evidence" value="ECO:0007669"/>
    <property type="project" value="TreeGrafter"/>
</dbReference>
<keyword evidence="6" id="KW-0206">Cytoskeleton</keyword>
<keyword evidence="4" id="KW-0282">Flagellum</keyword>
<comment type="caution">
    <text evidence="11">The sequence shown here is derived from an EMBL/GenBank/DDBJ whole genome shotgun (WGS) entry which is preliminary data.</text>
</comment>
<proteinExistence type="inferred from homology"/>
<keyword evidence="3" id="KW-0970">Cilium biogenesis/degradation</keyword>
<gene>
    <name evidence="11" type="ORF">CIB84_007847</name>
</gene>
<dbReference type="GO" id="GO:0060091">
    <property type="term" value="C:kinocilium"/>
    <property type="evidence" value="ECO:0007669"/>
    <property type="project" value="UniProtKB-SubCell"/>
</dbReference>
<dbReference type="OrthoDB" id="10258956at2759"/>
<evidence type="ECO:0000313" key="12">
    <source>
        <dbReference type="Proteomes" id="UP000237246"/>
    </source>
</evidence>
<keyword evidence="7" id="KW-0966">Cell projection</keyword>
<protein>
    <recommendedName>
        <fullName evidence="10">Radial spoke head protein 9 homolog</fullName>
    </recommendedName>
</protein>
<dbReference type="AlphaFoldDB" id="A0A2P4SWD9"/>
<evidence type="ECO:0000256" key="7">
    <source>
        <dbReference type="ARBA" id="ARBA00023273"/>
    </source>
</evidence>
<evidence type="ECO:0000256" key="1">
    <source>
        <dbReference type="ARBA" id="ARBA00004611"/>
    </source>
</evidence>
<dbReference type="EMBL" id="PPHD01019482">
    <property type="protein sequence ID" value="POI28403.1"/>
    <property type="molecule type" value="Genomic_DNA"/>
</dbReference>
<dbReference type="GO" id="GO:0005930">
    <property type="term" value="C:axoneme"/>
    <property type="evidence" value="ECO:0007669"/>
    <property type="project" value="TreeGrafter"/>
</dbReference>
<dbReference type="PANTHER" id="PTHR22069:SF0">
    <property type="entry name" value="RADIAL SPOKE HEAD PROTEIN 9 HOMOLOG"/>
    <property type="match status" value="1"/>
</dbReference>
<accession>A0A2P4SWD9</accession>
<evidence type="ECO:0000256" key="9">
    <source>
        <dbReference type="ARBA" id="ARBA00038319"/>
    </source>
</evidence>
<evidence type="ECO:0000256" key="4">
    <source>
        <dbReference type="ARBA" id="ARBA00022846"/>
    </source>
</evidence>
<evidence type="ECO:0000256" key="10">
    <source>
        <dbReference type="ARBA" id="ARBA00041080"/>
    </source>
</evidence>
<sequence length="107" mass="11314">MDPAALPTALQLAASGDTGLNLEKRAALRASLLVLQRDYRFERVWFWGCIQGVRGTYYIAQGLGPDLAAPRSRLYRCSEGGAGNGGVCAASGGGMAAWGRERLGIRG</sequence>
<evidence type="ECO:0000256" key="2">
    <source>
        <dbReference type="ARBA" id="ARBA00022490"/>
    </source>
</evidence>
<evidence type="ECO:0000256" key="3">
    <source>
        <dbReference type="ARBA" id="ARBA00022794"/>
    </source>
</evidence>
<name>A0A2P4SWD9_BAMTH</name>
<dbReference type="InterPro" id="IPR055316">
    <property type="entry name" value="RSP9"/>
</dbReference>
<evidence type="ECO:0000256" key="5">
    <source>
        <dbReference type="ARBA" id="ARBA00023069"/>
    </source>
</evidence>
<comment type="similarity">
    <text evidence="9">Belongs to the flagellar radial spoke RSP9 family.</text>
</comment>
<keyword evidence="5" id="KW-0969">Cilium</keyword>
<comment type="subcellular location">
    <subcellularLocation>
        <location evidence="8">Cell projection</location>
        <location evidence="8">Kinocilium</location>
    </subcellularLocation>
    <subcellularLocation>
        <location evidence="1">Cytoplasm</location>
        <location evidence="1">Cytoskeleton</location>
        <location evidence="1">Flagellum axoneme</location>
    </subcellularLocation>
</comment>
<organism evidence="11 12">
    <name type="scientific">Bambusicola thoracicus</name>
    <name type="common">Chinese bamboo-partridge</name>
    <name type="synonym">Perdix thoracica</name>
    <dbReference type="NCBI Taxonomy" id="9083"/>
    <lineage>
        <taxon>Eukaryota</taxon>
        <taxon>Metazoa</taxon>
        <taxon>Chordata</taxon>
        <taxon>Craniata</taxon>
        <taxon>Vertebrata</taxon>
        <taxon>Euteleostomi</taxon>
        <taxon>Archelosauria</taxon>
        <taxon>Archosauria</taxon>
        <taxon>Dinosauria</taxon>
        <taxon>Saurischia</taxon>
        <taxon>Theropoda</taxon>
        <taxon>Coelurosauria</taxon>
        <taxon>Aves</taxon>
        <taxon>Neognathae</taxon>
        <taxon>Galloanserae</taxon>
        <taxon>Galliformes</taxon>
        <taxon>Phasianidae</taxon>
        <taxon>Perdicinae</taxon>
        <taxon>Bambusicola</taxon>
    </lineage>
</organism>
<dbReference type="PANTHER" id="PTHR22069">
    <property type="entry name" value="MITOCHONDRIAL RIBOSOMAL PROTEIN S18"/>
    <property type="match status" value="1"/>
</dbReference>
<dbReference type="Proteomes" id="UP000237246">
    <property type="component" value="Unassembled WGS sequence"/>
</dbReference>
<dbReference type="GO" id="GO:0060294">
    <property type="term" value="P:cilium movement involved in cell motility"/>
    <property type="evidence" value="ECO:0007669"/>
    <property type="project" value="TreeGrafter"/>
</dbReference>